<feature type="domain" description="Glycosyltransferase 2-like" evidence="9">
    <location>
        <begin position="3"/>
        <end position="162"/>
    </location>
</feature>
<dbReference type="InterPro" id="IPR050256">
    <property type="entry name" value="Glycosyltransferase_2"/>
</dbReference>
<evidence type="ECO:0000256" key="8">
    <source>
        <dbReference type="SAM" id="Phobius"/>
    </source>
</evidence>
<dbReference type="CDD" id="cd04187">
    <property type="entry name" value="DPM1_like_bac"/>
    <property type="match status" value="1"/>
</dbReference>
<dbReference type="GO" id="GO:0099621">
    <property type="term" value="F:undecaprenyl-phosphate 4-deoxy-4-formamido-L-arabinose transferase activity"/>
    <property type="evidence" value="ECO:0007669"/>
    <property type="project" value="TreeGrafter"/>
</dbReference>
<name>A0A1F7J2Q3_9BACT</name>
<sequence>MISVIIPFHNEKDNLLLLYKKLKAVFGRLKKEFEIVFVDDGSTDDSQKAIKGQPHTKLVFHKKRMGKGKALMSGFAESTGEVILFMDADLQDDPEDIELFLNELESGYDFVNGWRKFRKDPFFKKFYSSIFNGFLLNSLLRSKFHDINCGFKAMKREVLEHIPLYGDNYRFTPILADKEGFRTTEVVVHHHPRLHGSSKYGLFRVVSGFFDTLTTYFIYTYSEKPLHFFGPVGGVVFAIGFIICAYLAFEKIFFGVLLFRRPALLLGVLLIIVGIQIAMTGIIGELIVYFSNKNKK</sequence>
<keyword evidence="1" id="KW-1003">Cell membrane</keyword>
<dbReference type="SUPFAM" id="SSF53448">
    <property type="entry name" value="Nucleotide-diphospho-sugar transferases"/>
    <property type="match status" value="1"/>
</dbReference>
<keyword evidence="4 8" id="KW-0812">Transmembrane</keyword>
<protein>
    <recommendedName>
        <fullName evidence="9">Glycosyltransferase 2-like domain-containing protein</fullName>
    </recommendedName>
</protein>
<accession>A0A1F7J2Q3</accession>
<reference evidence="10 11" key="1">
    <citation type="journal article" date="2016" name="Nat. Commun.">
        <title>Thousands of microbial genomes shed light on interconnected biogeochemical processes in an aquifer system.</title>
        <authorList>
            <person name="Anantharaman K."/>
            <person name="Brown C.T."/>
            <person name="Hug L.A."/>
            <person name="Sharon I."/>
            <person name="Castelle C.J."/>
            <person name="Probst A.J."/>
            <person name="Thomas B.C."/>
            <person name="Singh A."/>
            <person name="Wilkins M.J."/>
            <person name="Karaoz U."/>
            <person name="Brodie E.L."/>
            <person name="Williams K.H."/>
            <person name="Hubbard S.S."/>
            <person name="Banfield J.F."/>
        </authorList>
    </citation>
    <scope>NUCLEOTIDE SEQUENCE [LARGE SCALE GENOMIC DNA]</scope>
</reference>
<dbReference type="Pfam" id="PF00535">
    <property type="entry name" value="Glycos_transf_2"/>
    <property type="match status" value="1"/>
</dbReference>
<evidence type="ECO:0000313" key="10">
    <source>
        <dbReference type="EMBL" id="OGK49898.1"/>
    </source>
</evidence>
<dbReference type="InterPro" id="IPR029044">
    <property type="entry name" value="Nucleotide-diphossugar_trans"/>
</dbReference>
<dbReference type="GO" id="GO:0009103">
    <property type="term" value="P:lipopolysaccharide biosynthetic process"/>
    <property type="evidence" value="ECO:0007669"/>
    <property type="project" value="UniProtKB-KW"/>
</dbReference>
<feature type="transmembrane region" description="Helical" evidence="8">
    <location>
        <begin position="228"/>
        <end position="249"/>
    </location>
</feature>
<keyword evidence="7 8" id="KW-0472">Membrane</keyword>
<keyword evidence="5" id="KW-0448">Lipopolysaccharide biosynthesis</keyword>
<evidence type="ECO:0000256" key="4">
    <source>
        <dbReference type="ARBA" id="ARBA00022692"/>
    </source>
</evidence>
<evidence type="ECO:0000256" key="2">
    <source>
        <dbReference type="ARBA" id="ARBA00022676"/>
    </source>
</evidence>
<evidence type="ECO:0000256" key="6">
    <source>
        <dbReference type="ARBA" id="ARBA00022989"/>
    </source>
</evidence>
<dbReference type="AlphaFoldDB" id="A0A1F7J2Q3"/>
<evidence type="ECO:0000256" key="5">
    <source>
        <dbReference type="ARBA" id="ARBA00022985"/>
    </source>
</evidence>
<dbReference type="GO" id="GO:0005886">
    <property type="term" value="C:plasma membrane"/>
    <property type="evidence" value="ECO:0007669"/>
    <property type="project" value="TreeGrafter"/>
</dbReference>
<organism evidence="10 11">
    <name type="scientific">Candidatus Roizmanbacteria bacterium RIFCSPLOWO2_01_FULL_40_42</name>
    <dbReference type="NCBI Taxonomy" id="1802066"/>
    <lineage>
        <taxon>Bacteria</taxon>
        <taxon>Candidatus Roizmaniibacteriota</taxon>
    </lineage>
</organism>
<evidence type="ECO:0000256" key="1">
    <source>
        <dbReference type="ARBA" id="ARBA00022475"/>
    </source>
</evidence>
<dbReference type="PANTHER" id="PTHR48090">
    <property type="entry name" value="UNDECAPRENYL-PHOSPHATE 4-DEOXY-4-FORMAMIDO-L-ARABINOSE TRANSFERASE-RELATED"/>
    <property type="match status" value="1"/>
</dbReference>
<keyword evidence="2" id="KW-0328">Glycosyltransferase</keyword>
<comment type="caution">
    <text evidence="10">The sequence shown here is derived from an EMBL/GenBank/DDBJ whole genome shotgun (WGS) entry which is preliminary data.</text>
</comment>
<evidence type="ECO:0000313" key="11">
    <source>
        <dbReference type="Proteomes" id="UP000178558"/>
    </source>
</evidence>
<proteinExistence type="predicted"/>
<dbReference type="PANTHER" id="PTHR48090:SF3">
    <property type="entry name" value="UNDECAPRENYL-PHOSPHATE 4-DEOXY-4-FORMAMIDO-L-ARABINOSE TRANSFERASE"/>
    <property type="match status" value="1"/>
</dbReference>
<dbReference type="EMBL" id="MGAQ01000024">
    <property type="protein sequence ID" value="OGK49898.1"/>
    <property type="molecule type" value="Genomic_DNA"/>
</dbReference>
<evidence type="ECO:0000256" key="3">
    <source>
        <dbReference type="ARBA" id="ARBA00022679"/>
    </source>
</evidence>
<evidence type="ECO:0000259" key="9">
    <source>
        <dbReference type="Pfam" id="PF00535"/>
    </source>
</evidence>
<dbReference type="Proteomes" id="UP000178558">
    <property type="component" value="Unassembled WGS sequence"/>
</dbReference>
<dbReference type="Gene3D" id="3.90.550.10">
    <property type="entry name" value="Spore Coat Polysaccharide Biosynthesis Protein SpsA, Chain A"/>
    <property type="match status" value="1"/>
</dbReference>
<keyword evidence="3" id="KW-0808">Transferase</keyword>
<feature type="transmembrane region" description="Helical" evidence="8">
    <location>
        <begin position="261"/>
        <end position="290"/>
    </location>
</feature>
<gene>
    <name evidence="10" type="ORF">A3B50_03895</name>
</gene>
<keyword evidence="6 8" id="KW-1133">Transmembrane helix</keyword>
<feature type="transmembrane region" description="Helical" evidence="8">
    <location>
        <begin position="201"/>
        <end position="222"/>
    </location>
</feature>
<evidence type="ECO:0000256" key="7">
    <source>
        <dbReference type="ARBA" id="ARBA00023136"/>
    </source>
</evidence>
<dbReference type="InterPro" id="IPR001173">
    <property type="entry name" value="Glyco_trans_2-like"/>
</dbReference>